<evidence type="ECO:0000259" key="7">
    <source>
        <dbReference type="PROSITE" id="PS51379"/>
    </source>
</evidence>
<reference evidence="8 9" key="1">
    <citation type="submission" date="2019-06" db="EMBL/GenBank/DDBJ databases">
        <title>Sequencing the genomes of 1000 actinobacteria strains.</title>
        <authorList>
            <person name="Klenk H.-P."/>
        </authorList>
    </citation>
    <scope>NUCLEOTIDE SEQUENCE [LARGE SCALE GENOMIC DNA]</scope>
    <source>
        <strain evidence="8 9">DSM 8251</strain>
    </source>
</reference>
<dbReference type="Gene3D" id="3.30.70.20">
    <property type="match status" value="1"/>
</dbReference>
<dbReference type="OrthoDB" id="9803192at2"/>
<dbReference type="InterPro" id="IPR017900">
    <property type="entry name" value="4Fe4S_Fe_S_CS"/>
</dbReference>
<evidence type="ECO:0000256" key="4">
    <source>
        <dbReference type="ARBA" id="ARBA00023004"/>
    </source>
</evidence>
<evidence type="ECO:0000256" key="5">
    <source>
        <dbReference type="ARBA" id="ARBA00023014"/>
    </source>
</evidence>
<protein>
    <submittedName>
        <fullName evidence="8">NAD-dependent dihydropyrimidine dehydrogenase PreA subunit</fullName>
    </submittedName>
</protein>
<proteinExistence type="predicted"/>
<evidence type="ECO:0000256" key="6">
    <source>
        <dbReference type="SAM" id="MobiDB-lite"/>
    </source>
</evidence>
<sequence length="318" mass="34282">MSRPTDRLVAQVDGDTGTVVLSCAATVPRVPRHMTLAHLRVCLIGEGMHTVPEILAAGASTVLVDPACPHDATALASCIERWQAWCGPERVGVWQPEGHFWRAATPLDLTSRAEARRAAFGVLTRREPEEEDLGRSDEARLRTALRELGIHQENGSDQAERAPASRTQAARTQEARTQETRTQADEGISAAARLEVSDACTACGVCIRSCPNDALSFALEGDTTGLMHDPGRCEGEQSCVSLCPVSAITTDGSWPLERSVQAESVSLIEMRSVECTRCGQRHRGEGSLCESCSYVAHRGLGAAMSVEEVLALGRPHRY</sequence>
<evidence type="ECO:0000256" key="3">
    <source>
        <dbReference type="ARBA" id="ARBA00022723"/>
    </source>
</evidence>
<gene>
    <name evidence="8" type="ORF">FB460_0135</name>
</gene>
<dbReference type="InterPro" id="IPR017896">
    <property type="entry name" value="4Fe4S_Fe-S-bd"/>
</dbReference>
<keyword evidence="5" id="KW-0411">Iron-sulfur</keyword>
<evidence type="ECO:0000313" key="9">
    <source>
        <dbReference type="Proteomes" id="UP000316196"/>
    </source>
</evidence>
<dbReference type="PROSITE" id="PS00198">
    <property type="entry name" value="4FE4S_FER_1"/>
    <property type="match status" value="1"/>
</dbReference>
<keyword evidence="3" id="KW-0479">Metal-binding</keyword>
<dbReference type="AlphaFoldDB" id="A0A542ZPS5"/>
<name>A0A542ZPS5_9ACTN</name>
<dbReference type="Proteomes" id="UP000316196">
    <property type="component" value="Unassembled WGS sequence"/>
</dbReference>
<dbReference type="PROSITE" id="PS51379">
    <property type="entry name" value="4FE4S_FER_2"/>
    <property type="match status" value="2"/>
</dbReference>
<evidence type="ECO:0000256" key="2">
    <source>
        <dbReference type="ARBA" id="ARBA00022485"/>
    </source>
</evidence>
<dbReference type="EMBL" id="VFOR01000001">
    <property type="protein sequence ID" value="TQL62362.1"/>
    <property type="molecule type" value="Genomic_DNA"/>
</dbReference>
<comment type="cofactor">
    <cofactor evidence="1">
        <name>[4Fe-4S] cluster</name>
        <dbReference type="ChEBI" id="CHEBI:49883"/>
    </cofactor>
</comment>
<keyword evidence="9" id="KW-1185">Reference proteome</keyword>
<accession>A0A542ZPS5</accession>
<dbReference type="PANTHER" id="PTHR24960">
    <property type="entry name" value="PHOTOSYSTEM I IRON-SULFUR CENTER-RELATED"/>
    <property type="match status" value="1"/>
</dbReference>
<dbReference type="SUPFAM" id="SSF54862">
    <property type="entry name" value="4Fe-4S ferredoxins"/>
    <property type="match status" value="1"/>
</dbReference>
<comment type="caution">
    <text evidence="8">The sequence shown here is derived from an EMBL/GenBank/DDBJ whole genome shotgun (WGS) entry which is preliminary data.</text>
</comment>
<dbReference type="RefSeq" id="WP_142092224.1">
    <property type="nucleotide sequence ID" value="NZ_BAAAMD010000003.1"/>
</dbReference>
<feature type="domain" description="4Fe-4S ferredoxin-type" evidence="7">
    <location>
        <begin position="224"/>
        <end position="253"/>
    </location>
</feature>
<dbReference type="GO" id="GO:0046872">
    <property type="term" value="F:metal ion binding"/>
    <property type="evidence" value="ECO:0007669"/>
    <property type="project" value="UniProtKB-KW"/>
</dbReference>
<evidence type="ECO:0000256" key="1">
    <source>
        <dbReference type="ARBA" id="ARBA00001966"/>
    </source>
</evidence>
<dbReference type="PANTHER" id="PTHR24960:SF79">
    <property type="entry name" value="PHOTOSYSTEM I IRON-SULFUR CENTER"/>
    <property type="match status" value="1"/>
</dbReference>
<feature type="domain" description="4Fe-4S ferredoxin-type" evidence="7">
    <location>
        <begin position="190"/>
        <end position="220"/>
    </location>
</feature>
<feature type="compositionally biased region" description="Basic and acidic residues" evidence="6">
    <location>
        <begin position="173"/>
        <end position="184"/>
    </location>
</feature>
<keyword evidence="2" id="KW-0004">4Fe-4S</keyword>
<dbReference type="InterPro" id="IPR050157">
    <property type="entry name" value="PSI_iron-sulfur_center"/>
</dbReference>
<evidence type="ECO:0000313" key="8">
    <source>
        <dbReference type="EMBL" id="TQL62362.1"/>
    </source>
</evidence>
<organism evidence="8 9">
    <name type="scientific">Propioniferax innocua</name>
    <dbReference type="NCBI Taxonomy" id="1753"/>
    <lineage>
        <taxon>Bacteria</taxon>
        <taxon>Bacillati</taxon>
        <taxon>Actinomycetota</taxon>
        <taxon>Actinomycetes</taxon>
        <taxon>Propionibacteriales</taxon>
        <taxon>Propionibacteriaceae</taxon>
        <taxon>Propioniferax</taxon>
    </lineage>
</organism>
<feature type="region of interest" description="Disordered" evidence="6">
    <location>
        <begin position="148"/>
        <end position="184"/>
    </location>
</feature>
<dbReference type="GO" id="GO:0051539">
    <property type="term" value="F:4 iron, 4 sulfur cluster binding"/>
    <property type="evidence" value="ECO:0007669"/>
    <property type="project" value="UniProtKB-KW"/>
</dbReference>
<dbReference type="Pfam" id="PF12838">
    <property type="entry name" value="Fer4_7"/>
    <property type="match status" value="1"/>
</dbReference>
<keyword evidence="4" id="KW-0408">Iron</keyword>